<dbReference type="EMBL" id="BAAFGZ010000109">
    <property type="protein sequence ID" value="GAB0135070.1"/>
    <property type="molecule type" value="Genomic_DNA"/>
</dbReference>
<accession>A0ABQ0CNQ8</accession>
<feature type="domain" description="Microbial-type PARG catalytic" evidence="1">
    <location>
        <begin position="15"/>
        <end position="76"/>
    </location>
</feature>
<dbReference type="Pfam" id="PF10021">
    <property type="entry name" value="PARG_cat_microb"/>
    <property type="match status" value="1"/>
</dbReference>
<organism evidence="2 3">
    <name type="scientific">Epichloe bromicola</name>
    <dbReference type="NCBI Taxonomy" id="79588"/>
    <lineage>
        <taxon>Eukaryota</taxon>
        <taxon>Fungi</taxon>
        <taxon>Dikarya</taxon>
        <taxon>Ascomycota</taxon>
        <taxon>Pezizomycotina</taxon>
        <taxon>Sordariomycetes</taxon>
        <taxon>Hypocreomycetidae</taxon>
        <taxon>Hypocreales</taxon>
        <taxon>Clavicipitaceae</taxon>
        <taxon>Epichloe</taxon>
    </lineage>
</organism>
<name>A0ABQ0CNQ8_9HYPO</name>
<sequence>MAPGLGDNHVRFSASGRAAVLNMASHVSPGGGWLKGARAQGEALCYRSSLALSLHRRYYPFKQRMGLYTPDVVVIRSDMPSGHKLLVPDILEQDLPVGSVLSIAALRCPETRGIHGNTADGVVLEKPVYAHHSARELTKDKIDSVYEWRLAETMASLYLEPWGGVHLGIRKKRLHIVG</sequence>
<reference evidence="3" key="1">
    <citation type="submission" date="2024-06" db="EMBL/GenBank/DDBJ databases">
        <title>Draft Genome Sequences of Epichloe bromicola Strains Isolated from Elymus ciliaris.</title>
        <authorList>
            <consortium name="Epichloe bromicola genome sequencing consortium"/>
            <person name="Miura A."/>
            <person name="Imano S."/>
            <person name="Ashida A."/>
            <person name="Sato I."/>
            <person name="Chiba S."/>
            <person name="Tanaka A."/>
            <person name="Camagna M."/>
            <person name="Takemoto D."/>
        </authorList>
    </citation>
    <scope>NUCLEOTIDE SEQUENCE [LARGE SCALE GENOMIC DNA]</scope>
    <source>
        <strain evidence="3">DP</strain>
    </source>
</reference>
<dbReference type="PANTHER" id="PTHR35596:SF1">
    <property type="entry name" value="MICROBIAL-TYPE PARG CATALYTIC DOMAIN-CONTAINING PROTEIN"/>
    <property type="match status" value="1"/>
</dbReference>
<evidence type="ECO:0000313" key="3">
    <source>
        <dbReference type="Proteomes" id="UP001562357"/>
    </source>
</evidence>
<evidence type="ECO:0000259" key="1">
    <source>
        <dbReference type="Pfam" id="PF10021"/>
    </source>
</evidence>
<proteinExistence type="predicted"/>
<keyword evidence="3" id="KW-1185">Reference proteome</keyword>
<dbReference type="Proteomes" id="UP001562357">
    <property type="component" value="Unassembled WGS sequence"/>
</dbReference>
<protein>
    <recommendedName>
        <fullName evidence="1">Microbial-type PARG catalytic domain-containing protein</fullName>
    </recommendedName>
</protein>
<evidence type="ECO:0000313" key="2">
    <source>
        <dbReference type="EMBL" id="GAB0135070.1"/>
    </source>
</evidence>
<dbReference type="Gene3D" id="3.40.220.10">
    <property type="entry name" value="Leucine Aminopeptidase, subunit E, domain 1"/>
    <property type="match status" value="1"/>
</dbReference>
<dbReference type="InterPro" id="IPR043472">
    <property type="entry name" value="Macro_dom-like"/>
</dbReference>
<dbReference type="InterPro" id="IPR019261">
    <property type="entry name" value="PARG_cat_microbial"/>
</dbReference>
<dbReference type="PANTHER" id="PTHR35596">
    <property type="entry name" value="DUF2263 DOMAIN-CONTAINING PROTEIN"/>
    <property type="match status" value="1"/>
</dbReference>
<comment type="caution">
    <text evidence="2">The sequence shown here is derived from an EMBL/GenBank/DDBJ whole genome shotgun (WGS) entry which is preliminary data.</text>
</comment>
<gene>
    <name evidence="2" type="primary">g3422</name>
    <name evidence="2" type="ORF">EsDP_00003422</name>
</gene>